<dbReference type="RefSeq" id="WP_269255186.1">
    <property type="nucleotide sequence ID" value="NZ_JAKHEY010000018.1"/>
</dbReference>
<evidence type="ECO:0000313" key="7">
    <source>
        <dbReference type="EMBL" id="MCZ3622853.1"/>
    </source>
</evidence>
<dbReference type="GO" id="GO:0140359">
    <property type="term" value="F:ABC-type transporter activity"/>
    <property type="evidence" value="ECO:0007669"/>
    <property type="project" value="InterPro"/>
</dbReference>
<feature type="transmembrane region" description="Helical" evidence="5">
    <location>
        <begin position="260"/>
        <end position="281"/>
    </location>
</feature>
<comment type="caution">
    <text evidence="8">The sequence shown here is derived from an EMBL/GenBank/DDBJ whole genome shotgun (WGS) entry which is preliminary data.</text>
</comment>
<feature type="domain" description="ABC-2 type transporter transmembrane" evidence="6">
    <location>
        <begin position="15"/>
        <end position="393"/>
    </location>
</feature>
<organism evidence="8 10">
    <name type="scientific">Lactobacillus mulieris</name>
    <dbReference type="NCBI Taxonomy" id="2508708"/>
    <lineage>
        <taxon>Bacteria</taxon>
        <taxon>Bacillati</taxon>
        <taxon>Bacillota</taxon>
        <taxon>Bacilli</taxon>
        <taxon>Lactobacillales</taxon>
        <taxon>Lactobacillaceae</taxon>
        <taxon>Lactobacillus</taxon>
    </lineage>
</organism>
<dbReference type="Gene3D" id="3.40.1710.10">
    <property type="entry name" value="abc type-2 transporter like domain"/>
    <property type="match status" value="1"/>
</dbReference>
<reference evidence="8" key="1">
    <citation type="submission" date="2022-01" db="EMBL/GenBank/DDBJ databases">
        <title>STING isolate genome collection.</title>
        <authorList>
            <person name="France M."/>
            <person name="Rutt L."/>
            <person name="Humphrys M."/>
            <person name="Ravel J."/>
        </authorList>
    </citation>
    <scope>NUCLEOTIDE SEQUENCE</scope>
    <source>
        <strain evidence="8">C0081E5</strain>
    </source>
</reference>
<comment type="subcellular location">
    <subcellularLocation>
        <location evidence="1">Membrane</location>
        <topology evidence="1">Multi-pass membrane protein</topology>
    </subcellularLocation>
</comment>
<dbReference type="EMBL" id="JAKHEY010000018">
    <property type="protein sequence ID" value="MCZ9679005.1"/>
    <property type="molecule type" value="Genomic_DNA"/>
</dbReference>
<dbReference type="InterPro" id="IPR013525">
    <property type="entry name" value="ABC2_TM"/>
</dbReference>
<dbReference type="EMBL" id="JAKHPW010000017">
    <property type="protein sequence ID" value="MCZ3622853.1"/>
    <property type="molecule type" value="Genomic_DNA"/>
</dbReference>
<feature type="transmembrane region" description="Helical" evidence="5">
    <location>
        <begin position="320"/>
        <end position="340"/>
    </location>
</feature>
<evidence type="ECO:0000313" key="10">
    <source>
        <dbReference type="Proteomes" id="UP001211566"/>
    </source>
</evidence>
<dbReference type="PANTHER" id="PTHR43077:SF5">
    <property type="entry name" value="PHAGE INFECTION PROTEIN"/>
    <property type="match status" value="1"/>
</dbReference>
<dbReference type="Proteomes" id="UP001211420">
    <property type="component" value="Unassembled WGS sequence"/>
</dbReference>
<evidence type="ECO:0000256" key="1">
    <source>
        <dbReference type="ARBA" id="ARBA00004141"/>
    </source>
</evidence>
<evidence type="ECO:0000256" key="2">
    <source>
        <dbReference type="ARBA" id="ARBA00022692"/>
    </source>
</evidence>
<accession>A0AAW5X0R0</accession>
<protein>
    <recommendedName>
        <fullName evidence="6">ABC-2 type transporter transmembrane domain-containing protein</fullName>
    </recommendedName>
</protein>
<keyword evidence="2 5" id="KW-0812">Transmembrane</keyword>
<keyword evidence="9" id="KW-1185">Reference proteome</keyword>
<evidence type="ECO:0000256" key="4">
    <source>
        <dbReference type="ARBA" id="ARBA00023136"/>
    </source>
</evidence>
<feature type="transmembrane region" description="Helical" evidence="5">
    <location>
        <begin position="12"/>
        <end position="31"/>
    </location>
</feature>
<evidence type="ECO:0000313" key="9">
    <source>
        <dbReference type="Proteomes" id="UP001211420"/>
    </source>
</evidence>
<dbReference type="Pfam" id="PF12698">
    <property type="entry name" value="ABC2_membrane_3"/>
    <property type="match status" value="1"/>
</dbReference>
<feature type="transmembrane region" description="Helical" evidence="5">
    <location>
        <begin position="375"/>
        <end position="396"/>
    </location>
</feature>
<feature type="transmembrane region" description="Helical" evidence="5">
    <location>
        <begin position="216"/>
        <end position="239"/>
    </location>
</feature>
<feature type="transmembrane region" description="Helical" evidence="5">
    <location>
        <begin position="287"/>
        <end position="313"/>
    </location>
</feature>
<dbReference type="InterPro" id="IPR051328">
    <property type="entry name" value="T7SS_ABC-Transporter"/>
</dbReference>
<name>A0AAW5X0R0_9LACO</name>
<evidence type="ECO:0000313" key="8">
    <source>
        <dbReference type="EMBL" id="MCZ9679005.1"/>
    </source>
</evidence>
<evidence type="ECO:0000256" key="5">
    <source>
        <dbReference type="SAM" id="Phobius"/>
    </source>
</evidence>
<reference evidence="7 9" key="2">
    <citation type="submission" date="2022-01" db="EMBL/GenBank/DDBJ databases">
        <title>VMRC isolate genome collection.</title>
        <authorList>
            <person name="France M."/>
            <person name="Rutt L."/>
            <person name="Humphrys M."/>
            <person name="Ravel J."/>
        </authorList>
    </citation>
    <scope>NUCLEOTIDE SEQUENCE [LARGE SCALE GENOMIC DNA]</scope>
    <source>
        <strain evidence="7 9">C0172B4</strain>
    </source>
</reference>
<dbReference type="Proteomes" id="UP001211566">
    <property type="component" value="Unassembled WGS sequence"/>
</dbReference>
<evidence type="ECO:0000256" key="3">
    <source>
        <dbReference type="ARBA" id="ARBA00022989"/>
    </source>
</evidence>
<keyword evidence="4 5" id="KW-0472">Membrane</keyword>
<sequence length="409" mass="45477">MQIRKFFKSKGVIIAALAVIIYSLAVFGIYFNGYKPMPDKVKDLPITIVNQDAKASTIEKNLKENLPFKTIHLSSDLSKSKKDLKNNKVYMVIEIPKNFTQKISENKSTQLNFYINEANQYPVVNGMKNIASQISSSINRNVIVKKTQVMLTKQAMAQMQKELATIAAQSPAQAKVAQKAANEKVANMVNENTNKLADSVQTQIYRINPVKNGMNYAMAPFFLNMAGYIGALFGTILLYGTYAKFAKSIGRFKAYANLELAFAVMAFLGSLAMTFAAVWIGKYQGHLFAQLIFTHWLVLMGAYNLNAILVLLLGQMGTAINTLFTMIQVIAGGGMIPLQVASPFFNFWHYISPIYYGTLTDFKLLAETTTNIGQYWLGAVWLIVGLVIANLIIVSLRKTQPMTNFESLA</sequence>
<dbReference type="AlphaFoldDB" id="A0AAW5X0R0"/>
<dbReference type="GO" id="GO:0016020">
    <property type="term" value="C:membrane"/>
    <property type="evidence" value="ECO:0007669"/>
    <property type="project" value="UniProtKB-SubCell"/>
</dbReference>
<proteinExistence type="predicted"/>
<gene>
    <name evidence="7" type="ORF">L2772_08355</name>
    <name evidence="8" type="ORF">L2Z99_08075</name>
</gene>
<dbReference type="PANTHER" id="PTHR43077">
    <property type="entry name" value="TRANSPORT PERMEASE YVFS-RELATED"/>
    <property type="match status" value="1"/>
</dbReference>
<evidence type="ECO:0000259" key="6">
    <source>
        <dbReference type="Pfam" id="PF12698"/>
    </source>
</evidence>
<keyword evidence="3 5" id="KW-1133">Transmembrane helix</keyword>